<organism evidence="3 4">
    <name type="scientific">Elysia crispata</name>
    <name type="common">lettuce slug</name>
    <dbReference type="NCBI Taxonomy" id="231223"/>
    <lineage>
        <taxon>Eukaryota</taxon>
        <taxon>Metazoa</taxon>
        <taxon>Spiralia</taxon>
        <taxon>Lophotrochozoa</taxon>
        <taxon>Mollusca</taxon>
        <taxon>Gastropoda</taxon>
        <taxon>Heterobranchia</taxon>
        <taxon>Euthyneura</taxon>
        <taxon>Panpulmonata</taxon>
        <taxon>Sacoglossa</taxon>
        <taxon>Placobranchoidea</taxon>
        <taxon>Plakobranchidae</taxon>
        <taxon>Elysia</taxon>
    </lineage>
</organism>
<comment type="caution">
    <text evidence="3">The sequence shown here is derived from an EMBL/GenBank/DDBJ whole genome shotgun (WGS) entry which is preliminary data.</text>
</comment>
<dbReference type="Proteomes" id="UP001283361">
    <property type="component" value="Unassembled WGS sequence"/>
</dbReference>
<feature type="domain" description="PiggyBac transposable element-derived protein" evidence="2">
    <location>
        <begin position="22"/>
        <end position="69"/>
    </location>
</feature>
<evidence type="ECO:0000313" key="3">
    <source>
        <dbReference type="EMBL" id="KAK3773982.1"/>
    </source>
</evidence>
<protein>
    <recommendedName>
        <fullName evidence="2">PiggyBac transposable element-derived protein domain-containing protein</fullName>
    </recommendedName>
</protein>
<gene>
    <name evidence="3" type="ORF">RRG08_056754</name>
</gene>
<name>A0AAE0ZSX5_9GAST</name>
<feature type="region of interest" description="Disordered" evidence="1">
    <location>
        <begin position="70"/>
        <end position="98"/>
    </location>
</feature>
<dbReference type="EMBL" id="JAWDGP010003471">
    <property type="protein sequence ID" value="KAK3773982.1"/>
    <property type="molecule type" value="Genomic_DNA"/>
</dbReference>
<reference evidence="3" key="1">
    <citation type="journal article" date="2023" name="G3 (Bethesda)">
        <title>A reference genome for the long-term kleptoplast-retaining sea slug Elysia crispata morphotype clarki.</title>
        <authorList>
            <person name="Eastman K.E."/>
            <person name="Pendleton A.L."/>
            <person name="Shaikh M.A."/>
            <person name="Suttiyut T."/>
            <person name="Ogas R."/>
            <person name="Tomko P."/>
            <person name="Gavelis G."/>
            <person name="Widhalm J.R."/>
            <person name="Wisecaver J.H."/>
        </authorList>
    </citation>
    <scope>NUCLEOTIDE SEQUENCE</scope>
    <source>
        <strain evidence="3">ECLA1</strain>
    </source>
</reference>
<proteinExistence type="predicted"/>
<evidence type="ECO:0000259" key="2">
    <source>
        <dbReference type="Pfam" id="PF13843"/>
    </source>
</evidence>
<dbReference type="AlphaFoldDB" id="A0AAE0ZSX5"/>
<dbReference type="PANTHER" id="PTHR46599:SF3">
    <property type="entry name" value="PIGGYBAC TRANSPOSABLE ELEMENT-DERIVED PROTEIN 4"/>
    <property type="match status" value="1"/>
</dbReference>
<feature type="domain" description="PiggyBac transposable element-derived protein" evidence="2">
    <location>
        <begin position="103"/>
        <end position="159"/>
    </location>
</feature>
<evidence type="ECO:0000256" key="1">
    <source>
        <dbReference type="SAM" id="MobiDB-lite"/>
    </source>
</evidence>
<sequence>MKCSIGATPLIGTSALMNRWWFKGRLTFRQYMPGKPIKWGIKVWALSESTTGYMSYFQVYTGREAGEEQGLAHSCEGPGGALSSHRHEAQTGTVSRRSGLHEQQQIVVPLALADYQRHMMGVDLTDQMIGCHMPNHSRSRKWWRSIFTYLTMVSVHNAYAVAKDSNYEFTKKNWPNFKALIEVLADELTFGVKAHRDPSLNHAPRPGKEHHRLVKRKDGLSKVCIECKAKGIKQKVTVYNCIICDLPIQVKCLQDHQQRMLRM</sequence>
<accession>A0AAE0ZSX5</accession>
<dbReference type="PANTHER" id="PTHR46599">
    <property type="entry name" value="PIGGYBAC TRANSPOSABLE ELEMENT-DERIVED PROTEIN 4"/>
    <property type="match status" value="1"/>
</dbReference>
<dbReference type="InterPro" id="IPR029526">
    <property type="entry name" value="PGBD"/>
</dbReference>
<keyword evidence="4" id="KW-1185">Reference proteome</keyword>
<dbReference type="Pfam" id="PF13843">
    <property type="entry name" value="DDE_Tnp_1_7"/>
    <property type="match status" value="2"/>
</dbReference>
<evidence type="ECO:0000313" key="4">
    <source>
        <dbReference type="Proteomes" id="UP001283361"/>
    </source>
</evidence>